<dbReference type="Gene3D" id="1.10.3720.10">
    <property type="entry name" value="MetI-like"/>
    <property type="match status" value="1"/>
</dbReference>
<feature type="transmembrane region" description="Helical" evidence="7">
    <location>
        <begin position="101"/>
        <end position="124"/>
    </location>
</feature>
<dbReference type="GO" id="GO:0005886">
    <property type="term" value="C:plasma membrane"/>
    <property type="evidence" value="ECO:0007669"/>
    <property type="project" value="UniProtKB-SubCell"/>
</dbReference>
<name>A0A497E444_UNCAE</name>
<evidence type="ECO:0000256" key="2">
    <source>
        <dbReference type="ARBA" id="ARBA00022448"/>
    </source>
</evidence>
<evidence type="ECO:0000313" key="9">
    <source>
        <dbReference type="EMBL" id="RLE09600.1"/>
    </source>
</evidence>
<dbReference type="AlphaFoldDB" id="A0A497E444"/>
<evidence type="ECO:0000256" key="5">
    <source>
        <dbReference type="ARBA" id="ARBA00022989"/>
    </source>
</evidence>
<evidence type="ECO:0000256" key="1">
    <source>
        <dbReference type="ARBA" id="ARBA00004651"/>
    </source>
</evidence>
<evidence type="ECO:0000256" key="4">
    <source>
        <dbReference type="ARBA" id="ARBA00022692"/>
    </source>
</evidence>
<evidence type="ECO:0000259" key="8">
    <source>
        <dbReference type="PROSITE" id="PS50928"/>
    </source>
</evidence>
<dbReference type="Pfam" id="PF19300">
    <property type="entry name" value="BPD_transp_1_N"/>
    <property type="match status" value="1"/>
</dbReference>
<keyword evidence="3" id="KW-1003">Cell membrane</keyword>
<keyword evidence="5 7" id="KW-1133">Transmembrane helix</keyword>
<dbReference type="Pfam" id="PF00528">
    <property type="entry name" value="BPD_transp_1"/>
    <property type="match status" value="1"/>
</dbReference>
<feature type="transmembrane region" description="Helical" evidence="7">
    <location>
        <begin position="294"/>
        <end position="320"/>
    </location>
</feature>
<dbReference type="PANTHER" id="PTHR30465">
    <property type="entry name" value="INNER MEMBRANE ABC TRANSPORTER"/>
    <property type="match status" value="1"/>
</dbReference>
<feature type="transmembrane region" description="Helical" evidence="7">
    <location>
        <begin position="9"/>
        <end position="29"/>
    </location>
</feature>
<dbReference type="PANTHER" id="PTHR30465:SF43">
    <property type="entry name" value="OLIGOPEPTIDE ABC TRANSPORTER, PERMEASE PROTEIN"/>
    <property type="match status" value="1"/>
</dbReference>
<feature type="transmembrane region" description="Helical" evidence="7">
    <location>
        <begin position="194"/>
        <end position="213"/>
    </location>
</feature>
<organism evidence="9 10">
    <name type="scientific">Aerophobetes bacterium</name>
    <dbReference type="NCBI Taxonomy" id="2030807"/>
    <lineage>
        <taxon>Bacteria</taxon>
        <taxon>Candidatus Aerophobota</taxon>
    </lineage>
</organism>
<comment type="subcellular location">
    <subcellularLocation>
        <location evidence="1 7">Cell membrane</location>
        <topology evidence="1 7">Multi-pass membrane protein</topology>
    </subcellularLocation>
</comment>
<dbReference type="GO" id="GO:0055085">
    <property type="term" value="P:transmembrane transport"/>
    <property type="evidence" value="ECO:0007669"/>
    <property type="project" value="InterPro"/>
</dbReference>
<dbReference type="InterPro" id="IPR035906">
    <property type="entry name" value="MetI-like_sf"/>
</dbReference>
<sequence>MVSYILRRLIYMICVLGVTSVVSFIIIQLPPGDYLTSYIVQLESSGTKVSEEQVASLKKRYGLDVPIYLQYFKWIWKMLHGDFGMSFAWNKPVSKLLAERLPLTIMISLFTLIFTYIVAIPIGIYSATHQYSAGDYIFTVFGFAGLAIPNFLLALILMFLFYKYFGISIGGLFSSEYAEAAWSIGKFIDMLKHLPAPIIVIGTAGTAGLIRVMRGCLLDELRKQYVITARAKGVAERKLLFKYPVRVAINPIISTIGWTLPQIVSGGTITAIVLSLPTVGPLLFQALLTQDMYLAGSSVMFLTFLTVIGTFISDLLLVWIDPRIRYEKGA</sequence>
<protein>
    <submittedName>
        <fullName evidence="9">ABC transporter permease</fullName>
    </submittedName>
</protein>
<keyword evidence="6 7" id="KW-0472">Membrane</keyword>
<dbReference type="InterPro" id="IPR000515">
    <property type="entry name" value="MetI-like"/>
</dbReference>
<dbReference type="CDD" id="cd06261">
    <property type="entry name" value="TM_PBP2"/>
    <property type="match status" value="1"/>
</dbReference>
<dbReference type="Proteomes" id="UP000279422">
    <property type="component" value="Unassembled WGS sequence"/>
</dbReference>
<dbReference type="PROSITE" id="PS50928">
    <property type="entry name" value="ABC_TM1"/>
    <property type="match status" value="1"/>
</dbReference>
<evidence type="ECO:0000256" key="3">
    <source>
        <dbReference type="ARBA" id="ARBA00022475"/>
    </source>
</evidence>
<comment type="caution">
    <text evidence="9">The sequence shown here is derived from an EMBL/GenBank/DDBJ whole genome shotgun (WGS) entry which is preliminary data.</text>
</comment>
<keyword evidence="2 7" id="KW-0813">Transport</keyword>
<reference evidence="9 10" key="1">
    <citation type="submission" date="2018-06" db="EMBL/GenBank/DDBJ databases">
        <title>Extensive metabolic versatility and redundancy in microbially diverse, dynamic hydrothermal sediments.</title>
        <authorList>
            <person name="Dombrowski N."/>
            <person name="Teske A."/>
            <person name="Baker B.J."/>
        </authorList>
    </citation>
    <scope>NUCLEOTIDE SEQUENCE [LARGE SCALE GENOMIC DNA]</scope>
    <source>
        <strain evidence="9">B47_G16</strain>
    </source>
</reference>
<feature type="domain" description="ABC transmembrane type-1" evidence="8">
    <location>
        <begin position="101"/>
        <end position="317"/>
    </location>
</feature>
<comment type="similarity">
    <text evidence="7">Belongs to the binding-protein-dependent transport system permease family.</text>
</comment>
<gene>
    <name evidence="9" type="ORF">DRJ00_03825</name>
</gene>
<dbReference type="EMBL" id="QMPZ01000038">
    <property type="protein sequence ID" value="RLE09600.1"/>
    <property type="molecule type" value="Genomic_DNA"/>
</dbReference>
<accession>A0A497E444</accession>
<proteinExistence type="inferred from homology"/>
<dbReference type="InterPro" id="IPR045621">
    <property type="entry name" value="BPD_transp_1_N"/>
</dbReference>
<dbReference type="SUPFAM" id="SSF161098">
    <property type="entry name" value="MetI-like"/>
    <property type="match status" value="1"/>
</dbReference>
<evidence type="ECO:0000256" key="7">
    <source>
        <dbReference type="RuleBase" id="RU363032"/>
    </source>
</evidence>
<feature type="transmembrane region" description="Helical" evidence="7">
    <location>
        <begin position="136"/>
        <end position="162"/>
    </location>
</feature>
<evidence type="ECO:0000256" key="6">
    <source>
        <dbReference type="ARBA" id="ARBA00023136"/>
    </source>
</evidence>
<keyword evidence="4 7" id="KW-0812">Transmembrane</keyword>
<evidence type="ECO:0000313" key="10">
    <source>
        <dbReference type="Proteomes" id="UP000279422"/>
    </source>
</evidence>